<keyword evidence="1" id="KW-0812">Transmembrane</keyword>
<dbReference type="Proteomes" id="UP001368500">
    <property type="component" value="Unassembled WGS sequence"/>
</dbReference>
<feature type="domain" description="Copper resistance protein D" evidence="2">
    <location>
        <begin position="47"/>
        <end position="148"/>
    </location>
</feature>
<dbReference type="RefSeq" id="WP_341376083.1">
    <property type="nucleotide sequence ID" value="NZ_JBBUTF010000022.1"/>
</dbReference>
<evidence type="ECO:0000259" key="2">
    <source>
        <dbReference type="Pfam" id="PF05425"/>
    </source>
</evidence>
<comment type="caution">
    <text evidence="3">The sequence shown here is derived from an EMBL/GenBank/DDBJ whole genome shotgun (WGS) entry which is preliminary data.</text>
</comment>
<feature type="transmembrane region" description="Helical" evidence="1">
    <location>
        <begin position="83"/>
        <end position="101"/>
    </location>
</feature>
<accession>A0ABU9BES1</accession>
<reference evidence="3 4" key="1">
    <citation type="submission" date="2024-04" db="EMBL/GenBank/DDBJ databases">
        <title>Novel species of the genus Ideonella isolated from streams.</title>
        <authorList>
            <person name="Lu H."/>
        </authorList>
    </citation>
    <scope>NUCLEOTIDE SEQUENCE [LARGE SCALE GENOMIC DNA]</scope>
    <source>
        <strain evidence="3 4">BYS139W</strain>
    </source>
</reference>
<keyword evidence="1" id="KW-0472">Membrane</keyword>
<feature type="transmembrane region" description="Helical" evidence="1">
    <location>
        <begin position="52"/>
        <end position="71"/>
    </location>
</feature>
<dbReference type="EMBL" id="JBBUTF010000022">
    <property type="protein sequence ID" value="MEK8028296.1"/>
    <property type="molecule type" value="Genomic_DNA"/>
</dbReference>
<keyword evidence="4" id="KW-1185">Reference proteome</keyword>
<dbReference type="InterPro" id="IPR008457">
    <property type="entry name" value="Cu-R_CopD_dom"/>
</dbReference>
<evidence type="ECO:0000313" key="3">
    <source>
        <dbReference type="EMBL" id="MEK8028296.1"/>
    </source>
</evidence>
<evidence type="ECO:0000313" key="4">
    <source>
        <dbReference type="Proteomes" id="UP001368500"/>
    </source>
</evidence>
<name>A0ABU9BES1_9BURK</name>
<sequence>MSRTLLLSLHLLAAAFWIGGMAFAHLCLRPAAVSVLAPPQRLPLWAAVLGRFLPRVGLAVLVLLASGQALVMAAGGWAGVPPGWHVMAGVGGAMAVIYLVIQLRLWPRLRDHCAVSAWPEAAAVQDRIRRLVSVNLLLSLVVVGAALWAR</sequence>
<feature type="transmembrane region" description="Helical" evidence="1">
    <location>
        <begin position="128"/>
        <end position="149"/>
    </location>
</feature>
<evidence type="ECO:0000256" key="1">
    <source>
        <dbReference type="SAM" id="Phobius"/>
    </source>
</evidence>
<gene>
    <name evidence="3" type="ORF">AACH11_20240</name>
</gene>
<organism evidence="3 4">
    <name type="scientific">Pseudaquabacterium rugosum</name>
    <dbReference type="NCBI Taxonomy" id="2984194"/>
    <lineage>
        <taxon>Bacteria</taxon>
        <taxon>Pseudomonadati</taxon>
        <taxon>Pseudomonadota</taxon>
        <taxon>Betaproteobacteria</taxon>
        <taxon>Burkholderiales</taxon>
        <taxon>Sphaerotilaceae</taxon>
        <taxon>Pseudaquabacterium</taxon>
    </lineage>
</organism>
<keyword evidence="1" id="KW-1133">Transmembrane helix</keyword>
<proteinExistence type="predicted"/>
<protein>
    <submittedName>
        <fullName evidence="3">CopD family protein</fullName>
    </submittedName>
</protein>
<dbReference type="Pfam" id="PF05425">
    <property type="entry name" value="CopD"/>
    <property type="match status" value="1"/>
</dbReference>